<sequence>MTLTRNDVIDLLTAAASVDLRKLGEADVTGWSAMLRSDLDRDLAFEALRVHYATSPERVMPAHINARAIEIRKDRADREERLERELRADRNDARHGLEPVGGGPLALNADGPPVPGAYEVGGAVDRECPACGAVPMEPCVNRASGRPMRMPCLARMKSSA</sequence>
<dbReference type="EMBL" id="WBMO01000002">
    <property type="protein sequence ID" value="MDV2477212.1"/>
    <property type="molecule type" value="Genomic_DNA"/>
</dbReference>
<evidence type="ECO:0000313" key="3">
    <source>
        <dbReference type="Proteomes" id="UP001275440"/>
    </source>
</evidence>
<organism evidence="1 3">
    <name type="scientific">Rhodococcus zopfii</name>
    <dbReference type="NCBI Taxonomy" id="43772"/>
    <lineage>
        <taxon>Bacteria</taxon>
        <taxon>Bacillati</taxon>
        <taxon>Actinomycetota</taxon>
        <taxon>Actinomycetes</taxon>
        <taxon>Mycobacteriales</taxon>
        <taxon>Nocardiaceae</taxon>
        <taxon>Rhodococcus</taxon>
    </lineage>
</organism>
<dbReference type="EMBL" id="WBMO01000001">
    <property type="protein sequence ID" value="MDV2475140.1"/>
    <property type="molecule type" value="Genomic_DNA"/>
</dbReference>
<evidence type="ECO:0000313" key="1">
    <source>
        <dbReference type="EMBL" id="MDV2475140.1"/>
    </source>
</evidence>
<comment type="caution">
    <text evidence="1">The sequence shown here is derived from an EMBL/GenBank/DDBJ whole genome shotgun (WGS) entry which is preliminary data.</text>
</comment>
<evidence type="ECO:0000313" key="2">
    <source>
        <dbReference type="EMBL" id="MDV2477212.1"/>
    </source>
</evidence>
<dbReference type="Proteomes" id="UP001275440">
    <property type="component" value="Unassembled WGS sequence"/>
</dbReference>
<gene>
    <name evidence="1" type="ORF">F8M49_06345</name>
    <name evidence="2" type="ORF">F8M49_21065</name>
</gene>
<reference evidence="1 3" key="1">
    <citation type="submission" date="2019-10" db="EMBL/GenBank/DDBJ databases">
        <title>Draft Genome Assembly of Rhodococcus zopfii DSM44189.</title>
        <authorList>
            <person name="Sutton J.M."/>
            <person name="Akob D.M."/>
            <person name="Bushman T.J."/>
        </authorList>
    </citation>
    <scope>NUCLEOTIDE SEQUENCE [LARGE SCALE GENOMIC DNA]</scope>
    <source>
        <strain evidence="1 3">DSM 44189</strain>
    </source>
</reference>
<protein>
    <submittedName>
        <fullName evidence="1">Uncharacterized protein</fullName>
    </submittedName>
</protein>
<keyword evidence="3" id="KW-1185">Reference proteome</keyword>
<proteinExistence type="predicted"/>
<name>A0ABU3WMC9_9NOCA</name>
<accession>A0ABU3WMC9</accession>